<gene>
    <name evidence="3" type="ORF">RJ639_005094</name>
</gene>
<comment type="caution">
    <text evidence="3">The sequence shown here is derived from an EMBL/GenBank/DDBJ whole genome shotgun (WGS) entry which is preliminary data.</text>
</comment>
<proteinExistence type="inferred from homology"/>
<dbReference type="PANTHER" id="PTHR31175:SF82">
    <property type="entry name" value="AUXIN-RESPONSIVE PROTEIN SAUR65"/>
    <property type="match status" value="1"/>
</dbReference>
<sequence>MISTKTPEKVVRKWQDLVVIRRKRISLTKINGNMEMEKLGVPLVADKGYFVVYSDDGRRFVIPLLYLNNEVWRQLLEMSEEECGLPGDSLITLPCDAFLWQYIISLIHRGVAEAMLRKHWLCNYVDWISPMCFDYCASSNPITWEHAALYDPKSNTSTSFGIESWIQVNVPPEKIVMGMPLYGKTWTLQDPNVNGVGAPAVGAGPRDGILVYSQIVEFNSENNATICV</sequence>
<evidence type="ECO:0000259" key="2">
    <source>
        <dbReference type="Pfam" id="PF00704"/>
    </source>
</evidence>
<organism evidence="3 4">
    <name type="scientific">Escallonia herrerae</name>
    <dbReference type="NCBI Taxonomy" id="1293975"/>
    <lineage>
        <taxon>Eukaryota</taxon>
        <taxon>Viridiplantae</taxon>
        <taxon>Streptophyta</taxon>
        <taxon>Embryophyta</taxon>
        <taxon>Tracheophyta</taxon>
        <taxon>Spermatophyta</taxon>
        <taxon>Magnoliopsida</taxon>
        <taxon>eudicotyledons</taxon>
        <taxon>Gunneridae</taxon>
        <taxon>Pentapetalae</taxon>
        <taxon>asterids</taxon>
        <taxon>campanulids</taxon>
        <taxon>Escalloniales</taxon>
        <taxon>Escalloniaceae</taxon>
        <taxon>Escallonia</taxon>
    </lineage>
</organism>
<dbReference type="GO" id="GO:0009733">
    <property type="term" value="P:response to auxin"/>
    <property type="evidence" value="ECO:0007669"/>
    <property type="project" value="InterPro"/>
</dbReference>
<dbReference type="EMBL" id="JAVXUP010000931">
    <property type="protein sequence ID" value="KAK3018528.1"/>
    <property type="molecule type" value="Genomic_DNA"/>
</dbReference>
<comment type="similarity">
    <text evidence="1">Belongs to the ARG7 family.</text>
</comment>
<dbReference type="GO" id="GO:0005975">
    <property type="term" value="P:carbohydrate metabolic process"/>
    <property type="evidence" value="ECO:0007669"/>
    <property type="project" value="InterPro"/>
</dbReference>
<dbReference type="SUPFAM" id="SSF51445">
    <property type="entry name" value="(Trans)glycosidases"/>
    <property type="match status" value="1"/>
</dbReference>
<dbReference type="InterPro" id="IPR001223">
    <property type="entry name" value="Glyco_hydro18_cat"/>
</dbReference>
<feature type="domain" description="GH18" evidence="2">
    <location>
        <begin position="121"/>
        <end position="219"/>
    </location>
</feature>
<name>A0AA88W2J3_9ASTE</name>
<reference evidence="3" key="1">
    <citation type="submission" date="2022-12" db="EMBL/GenBank/DDBJ databases">
        <title>Draft genome assemblies for two species of Escallonia (Escalloniales).</title>
        <authorList>
            <person name="Chanderbali A."/>
            <person name="Dervinis C."/>
            <person name="Anghel I."/>
            <person name="Soltis D."/>
            <person name="Soltis P."/>
            <person name="Zapata F."/>
        </authorList>
    </citation>
    <scope>NUCLEOTIDE SEQUENCE</scope>
    <source>
        <strain evidence="3">UCBG64.0493</strain>
        <tissue evidence="3">Leaf</tissue>
    </source>
</reference>
<dbReference type="AlphaFoldDB" id="A0AA88W2J3"/>
<keyword evidence="4" id="KW-1185">Reference proteome</keyword>
<dbReference type="Gene3D" id="3.20.20.80">
    <property type="entry name" value="Glycosidases"/>
    <property type="match status" value="1"/>
</dbReference>
<dbReference type="InterPro" id="IPR029070">
    <property type="entry name" value="Chitinase_insertion_sf"/>
</dbReference>
<protein>
    <recommendedName>
        <fullName evidence="2">GH18 domain-containing protein</fullName>
    </recommendedName>
</protein>
<evidence type="ECO:0000313" key="3">
    <source>
        <dbReference type="EMBL" id="KAK3018528.1"/>
    </source>
</evidence>
<dbReference type="SUPFAM" id="SSF54556">
    <property type="entry name" value="Chitinase insertion domain"/>
    <property type="match status" value="1"/>
</dbReference>
<dbReference type="Pfam" id="PF00704">
    <property type="entry name" value="Glyco_hydro_18"/>
    <property type="match status" value="1"/>
</dbReference>
<dbReference type="Pfam" id="PF02519">
    <property type="entry name" value="Auxin_inducible"/>
    <property type="match status" value="1"/>
</dbReference>
<evidence type="ECO:0000256" key="1">
    <source>
        <dbReference type="ARBA" id="ARBA00006974"/>
    </source>
</evidence>
<dbReference type="InterPro" id="IPR003676">
    <property type="entry name" value="SAUR_fam"/>
</dbReference>
<dbReference type="PANTHER" id="PTHR31175">
    <property type="entry name" value="AUXIN-RESPONSIVE FAMILY PROTEIN"/>
    <property type="match status" value="1"/>
</dbReference>
<accession>A0AA88W2J3</accession>
<dbReference type="Proteomes" id="UP001188597">
    <property type="component" value="Unassembled WGS sequence"/>
</dbReference>
<evidence type="ECO:0000313" key="4">
    <source>
        <dbReference type="Proteomes" id="UP001188597"/>
    </source>
</evidence>
<dbReference type="InterPro" id="IPR017853">
    <property type="entry name" value="GH"/>
</dbReference>